<gene>
    <name evidence="8" type="ORF">ATN88_07980</name>
</gene>
<dbReference type="EMBL" id="LNTY01000050">
    <property type="protein sequence ID" value="KXF80596.1"/>
    <property type="molecule type" value="Genomic_DNA"/>
</dbReference>
<evidence type="ECO:0000256" key="6">
    <source>
        <dbReference type="PIRSR" id="PIRSR601501-1"/>
    </source>
</evidence>
<reference evidence="8 9" key="1">
    <citation type="submission" date="2015-11" db="EMBL/GenBank/DDBJ databases">
        <title>Genomic Taxonomy of the Vibrionaceae.</title>
        <authorList>
            <person name="Gomez-Gil B."/>
            <person name="Enciso-Ibarra J."/>
        </authorList>
    </citation>
    <scope>NUCLEOTIDE SEQUENCE [LARGE SCALE GENOMIC DNA]</scope>
    <source>
        <strain evidence="8 9">CAIM 912</strain>
    </source>
</reference>
<dbReference type="Gene3D" id="1.10.645.10">
    <property type="entry name" value="Cytochrome-c3 Hydrogenase, chain B"/>
    <property type="match status" value="1"/>
</dbReference>
<comment type="cofactor">
    <cofactor evidence="6">
        <name>Fe cation</name>
        <dbReference type="ChEBI" id="CHEBI:24875"/>
    </cofactor>
</comment>
<name>A0A135I558_9GAMM</name>
<feature type="binding site" evidence="6">
    <location>
        <position position="464"/>
    </location>
    <ligand>
        <name>Mg(2+)</name>
        <dbReference type="ChEBI" id="CHEBI:18420"/>
    </ligand>
</feature>
<feature type="binding site" evidence="6">
    <location>
        <position position="62"/>
    </location>
    <ligand>
        <name>Mg(2+)</name>
        <dbReference type="ChEBI" id="CHEBI:18420"/>
    </ligand>
</feature>
<feature type="binding site" evidence="6">
    <location>
        <position position="65"/>
    </location>
    <ligand>
        <name>Fe cation</name>
        <dbReference type="ChEBI" id="CHEBI:24875"/>
    </ligand>
</feature>
<dbReference type="InterPro" id="IPR018194">
    <property type="entry name" value="Ni-dep_hyd_lsu_Ni_BS"/>
</dbReference>
<dbReference type="PROSITE" id="PS00508">
    <property type="entry name" value="NI_HGENASE_L_2"/>
    <property type="match status" value="1"/>
</dbReference>
<accession>A0A135I558</accession>
<keyword evidence="6" id="KW-0460">Magnesium</keyword>
<evidence type="ECO:0000256" key="4">
    <source>
        <dbReference type="ARBA" id="ARBA00022723"/>
    </source>
</evidence>
<evidence type="ECO:0000256" key="3">
    <source>
        <dbReference type="ARBA" id="ARBA00022596"/>
    </source>
</evidence>
<dbReference type="STRING" id="294935.ATN88_07980"/>
<dbReference type="OrthoDB" id="9761717at2"/>
<comment type="similarity">
    <text evidence="2 7">Belongs to the [NiFe]/[NiFeSe] hydrogenase large subunit family.</text>
</comment>
<feature type="binding site" evidence="6">
    <location>
        <position position="461"/>
    </location>
    <ligand>
        <name>Fe cation</name>
        <dbReference type="ChEBI" id="CHEBI:24875"/>
    </ligand>
</feature>
<evidence type="ECO:0000256" key="5">
    <source>
        <dbReference type="ARBA" id="ARBA00023002"/>
    </source>
</evidence>
<comment type="caution">
    <text evidence="8">The sequence shown here is derived from an EMBL/GenBank/DDBJ whole genome shotgun (WGS) entry which is preliminary data.</text>
</comment>
<comment type="cofactor">
    <cofactor evidence="1 6">
        <name>Ni(2+)</name>
        <dbReference type="ChEBI" id="CHEBI:49786"/>
    </cofactor>
</comment>
<evidence type="ECO:0000313" key="9">
    <source>
        <dbReference type="Proteomes" id="UP000070529"/>
    </source>
</evidence>
<dbReference type="InterPro" id="IPR001501">
    <property type="entry name" value="Ni-dep_hyd_lsu"/>
</dbReference>
<dbReference type="InterPro" id="IPR029014">
    <property type="entry name" value="NiFe-Hase_large"/>
</dbReference>
<dbReference type="RefSeq" id="WP_067419178.1">
    <property type="nucleotide sequence ID" value="NZ_LNTY01000050.1"/>
</dbReference>
<feature type="binding site" evidence="6">
    <location>
        <position position="458"/>
    </location>
    <ligand>
        <name>Ni(2+)</name>
        <dbReference type="ChEBI" id="CHEBI:49786"/>
    </ligand>
</feature>
<feature type="binding site" evidence="6">
    <location>
        <position position="65"/>
    </location>
    <ligand>
        <name>Ni(2+)</name>
        <dbReference type="ChEBI" id="CHEBI:49786"/>
    </ligand>
</feature>
<evidence type="ECO:0000256" key="2">
    <source>
        <dbReference type="ARBA" id="ARBA00009292"/>
    </source>
</evidence>
<protein>
    <submittedName>
        <fullName evidence="8">NADP oxidoreductase</fullName>
    </submittedName>
</protein>
<keyword evidence="9" id="KW-1185">Reference proteome</keyword>
<dbReference type="AlphaFoldDB" id="A0A135I558"/>
<keyword evidence="4 6" id="KW-0479">Metal-binding</keyword>
<dbReference type="PANTHER" id="PTHR43600">
    <property type="entry name" value="COENZYME F420 HYDROGENASE, SUBUNIT ALPHA"/>
    <property type="match status" value="1"/>
</dbReference>
<dbReference type="GO" id="GO:0016151">
    <property type="term" value="F:nickel cation binding"/>
    <property type="evidence" value="ECO:0007669"/>
    <property type="project" value="InterPro"/>
</dbReference>
<keyword evidence="3 6" id="KW-0533">Nickel</keyword>
<dbReference type="Proteomes" id="UP000070529">
    <property type="component" value="Unassembled WGS sequence"/>
</dbReference>
<evidence type="ECO:0000256" key="1">
    <source>
        <dbReference type="ARBA" id="ARBA00001967"/>
    </source>
</evidence>
<dbReference type="GO" id="GO:0008901">
    <property type="term" value="F:ferredoxin hydrogenase activity"/>
    <property type="evidence" value="ECO:0007669"/>
    <property type="project" value="InterPro"/>
</dbReference>
<feature type="binding site" evidence="6">
    <location>
        <position position="411"/>
    </location>
    <ligand>
        <name>Mg(2+)</name>
        <dbReference type="ChEBI" id="CHEBI:18420"/>
    </ligand>
</feature>
<dbReference type="PANTHER" id="PTHR43600:SF2">
    <property type="entry name" value="F420-NON-REDUCING HYDROGENASE VHU SUBUNIT A"/>
    <property type="match status" value="1"/>
</dbReference>
<keyword evidence="6" id="KW-0408">Iron</keyword>
<evidence type="ECO:0000256" key="7">
    <source>
        <dbReference type="RuleBase" id="RU003896"/>
    </source>
</evidence>
<sequence>MSKTLVIDPVTRIEGHGKVTLQLDDNNKVTDARLQVIEFRGFERFIQGHPYWEAPMLLQRICGICFVSHHLCGAKALDDMVGVGLKDGIKMLPTPEKVRRLGHYAQQLQSHVTAYFYLIAPEMVFGIESAPEKRNILGLAEANPELVKRVIQLRKWGQELIAAVLGKRMHGISSIPGGVNNNLSIAERDRFLKGNEDLLSIDEVIDYAQDALNLFYAYHEKHRDEIDSFGVVNALDMCLVDDNGDVDYYHGKMRVINENKDVVLETDYHDYLDHFSEATEAWSYMKFPYLKAMGREAGSVRVGPLARLNVTRQYNTPLAQEALERFHAYTKGKANNMTLHTNWARAIEILHSAELIKDLLNDPDLQGDNLIITPAQGAWTGEGVGVVEAPRGTLLHHYRADESGNMTFANLIVSTTQNNRVMNRTVQSVAQDWISGKAEITEGMMNAIEVGIRAYDPCLSCATHAMGQMPLQISLLDAKGRLIDEKFR</sequence>
<keyword evidence="5 7" id="KW-0560">Oxidoreductase</keyword>
<proteinExistence type="inferred from homology"/>
<evidence type="ECO:0000313" key="8">
    <source>
        <dbReference type="EMBL" id="KXF80596.1"/>
    </source>
</evidence>
<organism evidence="8 9">
    <name type="scientific">Enterovibrio coralii</name>
    <dbReference type="NCBI Taxonomy" id="294935"/>
    <lineage>
        <taxon>Bacteria</taxon>
        <taxon>Pseudomonadati</taxon>
        <taxon>Pseudomonadota</taxon>
        <taxon>Gammaproteobacteria</taxon>
        <taxon>Vibrionales</taxon>
        <taxon>Vibrionaceae</taxon>
        <taxon>Enterovibrio</taxon>
    </lineage>
</organism>
<dbReference type="Pfam" id="PF00374">
    <property type="entry name" value="NiFeSe_Hases"/>
    <property type="match status" value="2"/>
</dbReference>
<feature type="binding site" evidence="6">
    <location>
        <position position="43"/>
    </location>
    <ligand>
        <name>Mg(2+)</name>
        <dbReference type="ChEBI" id="CHEBI:18420"/>
    </ligand>
</feature>
<dbReference type="SUPFAM" id="SSF56762">
    <property type="entry name" value="HydB/Nqo4-like"/>
    <property type="match status" value="1"/>
</dbReference>
<dbReference type="PROSITE" id="PS00507">
    <property type="entry name" value="NI_HGENASE_L_1"/>
    <property type="match status" value="1"/>
</dbReference>